<dbReference type="InterPro" id="IPR018488">
    <property type="entry name" value="cNMP-bd_CS"/>
</dbReference>
<dbReference type="InterPro" id="IPR050397">
    <property type="entry name" value="Env_Response_Regulators"/>
</dbReference>
<dbReference type="InterPro" id="IPR000595">
    <property type="entry name" value="cNMP-bd_dom"/>
</dbReference>
<dbReference type="EMBL" id="CP044331">
    <property type="protein sequence ID" value="QGM97049.1"/>
    <property type="molecule type" value="Genomic_DNA"/>
</dbReference>
<feature type="compositionally biased region" description="Basic and acidic residues" evidence="1">
    <location>
        <begin position="225"/>
        <end position="234"/>
    </location>
</feature>
<evidence type="ECO:0000259" key="3">
    <source>
        <dbReference type="PROSITE" id="PS50042"/>
    </source>
</evidence>
<sequence>MIPQNLLVEAIGYLAAAANVFVFVSNTMIPLRIAAIAANALFAAYFFLKGYYPLFALNAFMAPINMFRLRQMRRLITDVRDATQQASGGEFDYEWLRPYMKPLKLPAGVTLHRKGDLSEEAYVIVKGDILLLEPDVTLKPGAFFGEMGLFTEENRRTASVMAATDVELLCVRYDELLELAAQNPQFGFYLMKLMMQRMQHNVELAREAAAKEKGATPAPAIARSGGDEAMHGPS</sequence>
<dbReference type="Pfam" id="PF00027">
    <property type="entry name" value="cNMP_binding"/>
    <property type="match status" value="1"/>
</dbReference>
<dbReference type="PROSITE" id="PS00889">
    <property type="entry name" value="CNMP_BINDING_2"/>
    <property type="match status" value="1"/>
</dbReference>
<reference evidence="4 5" key="1">
    <citation type="submission" date="2019-09" db="EMBL/GenBank/DDBJ databases">
        <title>Isolation and complete genome sequencing of Methylocystis species.</title>
        <authorList>
            <person name="Rumah B.L."/>
            <person name="Stead C.E."/>
            <person name="Stevens B.C."/>
            <person name="Minton N.P."/>
            <person name="Grosse-Honebrink A."/>
            <person name="Zhang Y."/>
        </authorList>
    </citation>
    <scope>NUCLEOTIDE SEQUENCE [LARGE SCALE GENOMIC DNA]</scope>
    <source>
        <strain evidence="4 5">BRCS2</strain>
    </source>
</reference>
<keyword evidence="2" id="KW-1133">Transmembrane helix</keyword>
<dbReference type="InterPro" id="IPR018490">
    <property type="entry name" value="cNMP-bd_dom_sf"/>
</dbReference>
<gene>
    <name evidence="4" type="ORF">F7D14_05875</name>
</gene>
<organism evidence="4 5">
    <name type="scientific">Methylocystis parvus</name>
    <dbReference type="NCBI Taxonomy" id="134"/>
    <lineage>
        <taxon>Bacteria</taxon>
        <taxon>Pseudomonadati</taxon>
        <taxon>Pseudomonadota</taxon>
        <taxon>Alphaproteobacteria</taxon>
        <taxon>Hyphomicrobiales</taxon>
        <taxon>Methylocystaceae</taxon>
        <taxon>Methylocystis</taxon>
    </lineage>
</organism>
<dbReference type="GO" id="GO:0005829">
    <property type="term" value="C:cytosol"/>
    <property type="evidence" value="ECO:0007669"/>
    <property type="project" value="TreeGrafter"/>
</dbReference>
<protein>
    <submittedName>
        <fullName evidence="4">Cyclic nucleotide-binding domain-containing protein</fullName>
    </submittedName>
</protein>
<dbReference type="GO" id="GO:0003700">
    <property type="term" value="F:DNA-binding transcription factor activity"/>
    <property type="evidence" value="ECO:0007669"/>
    <property type="project" value="TreeGrafter"/>
</dbReference>
<dbReference type="KEGG" id="mpar:F7D14_05875"/>
<accession>A0A6B8M5J6</accession>
<evidence type="ECO:0000313" key="5">
    <source>
        <dbReference type="Proteomes" id="UP000422569"/>
    </source>
</evidence>
<dbReference type="CDD" id="cd00038">
    <property type="entry name" value="CAP_ED"/>
    <property type="match status" value="1"/>
</dbReference>
<keyword evidence="2" id="KW-0812">Transmembrane</keyword>
<dbReference type="Proteomes" id="UP000422569">
    <property type="component" value="Chromosome"/>
</dbReference>
<proteinExistence type="predicted"/>
<evidence type="ECO:0000256" key="2">
    <source>
        <dbReference type="SAM" id="Phobius"/>
    </source>
</evidence>
<name>A0A6B8M5J6_9HYPH</name>
<dbReference type="Gene3D" id="2.60.120.10">
    <property type="entry name" value="Jelly Rolls"/>
    <property type="match status" value="1"/>
</dbReference>
<dbReference type="SUPFAM" id="SSF51206">
    <property type="entry name" value="cAMP-binding domain-like"/>
    <property type="match status" value="1"/>
</dbReference>
<dbReference type="AlphaFoldDB" id="A0A6B8M5J6"/>
<feature type="transmembrane region" description="Helical" evidence="2">
    <location>
        <begin position="6"/>
        <end position="24"/>
    </location>
</feature>
<dbReference type="SMART" id="SM00100">
    <property type="entry name" value="cNMP"/>
    <property type="match status" value="1"/>
</dbReference>
<dbReference type="PANTHER" id="PTHR24567">
    <property type="entry name" value="CRP FAMILY TRANSCRIPTIONAL REGULATORY PROTEIN"/>
    <property type="match status" value="1"/>
</dbReference>
<feature type="domain" description="Cyclic nucleotide-binding" evidence="3">
    <location>
        <begin position="100"/>
        <end position="179"/>
    </location>
</feature>
<keyword evidence="2" id="KW-0472">Membrane</keyword>
<dbReference type="PROSITE" id="PS50042">
    <property type="entry name" value="CNMP_BINDING_3"/>
    <property type="match status" value="1"/>
</dbReference>
<dbReference type="RefSeq" id="WP_016918572.1">
    <property type="nucleotide sequence ID" value="NZ_CP044331.1"/>
</dbReference>
<dbReference type="InterPro" id="IPR014710">
    <property type="entry name" value="RmlC-like_jellyroll"/>
</dbReference>
<evidence type="ECO:0000313" key="4">
    <source>
        <dbReference type="EMBL" id="QGM97049.1"/>
    </source>
</evidence>
<keyword evidence="5" id="KW-1185">Reference proteome</keyword>
<feature type="region of interest" description="Disordered" evidence="1">
    <location>
        <begin position="212"/>
        <end position="234"/>
    </location>
</feature>
<evidence type="ECO:0000256" key="1">
    <source>
        <dbReference type="SAM" id="MobiDB-lite"/>
    </source>
</evidence>
<dbReference type="PANTHER" id="PTHR24567:SF68">
    <property type="entry name" value="DNA-BINDING TRANSCRIPTIONAL DUAL REGULATOR CRP"/>
    <property type="match status" value="1"/>
</dbReference>